<reference evidence="2 3" key="1">
    <citation type="journal article" date="2021" name="bioRxiv">
        <title>Chromosome-scale and haplotype-resolved genome assembly of a tetraploid potato cultivar.</title>
        <authorList>
            <person name="Sun H."/>
            <person name="Jiao W.-B."/>
            <person name="Krause K."/>
            <person name="Campoy J.A."/>
            <person name="Goel M."/>
            <person name="Folz-Donahue K."/>
            <person name="Kukat C."/>
            <person name="Huettel B."/>
            <person name="Schneeberger K."/>
        </authorList>
    </citation>
    <scope>NUCLEOTIDE SEQUENCE [LARGE SCALE GENOMIC DNA]</scope>
    <source>
        <strain evidence="2">SolTubOtavaFocal</strain>
        <tissue evidence="2">Leaves</tissue>
    </source>
</reference>
<feature type="compositionally biased region" description="Basic residues" evidence="1">
    <location>
        <begin position="160"/>
        <end position="169"/>
    </location>
</feature>
<protein>
    <recommendedName>
        <fullName evidence="4">CCHC-type domain-containing protein</fullName>
    </recommendedName>
</protein>
<gene>
    <name evidence="2" type="ORF">KY290_031702</name>
</gene>
<accession>A0ABQ7U9Z6</accession>
<name>A0ABQ7U9Z6_SOLTU</name>
<dbReference type="EMBL" id="JAIVGD010000023">
    <property type="protein sequence ID" value="KAH0743709.1"/>
    <property type="molecule type" value="Genomic_DNA"/>
</dbReference>
<evidence type="ECO:0000313" key="2">
    <source>
        <dbReference type="EMBL" id="KAH0743709.1"/>
    </source>
</evidence>
<evidence type="ECO:0008006" key="4">
    <source>
        <dbReference type="Google" id="ProtNLM"/>
    </source>
</evidence>
<keyword evidence="3" id="KW-1185">Reference proteome</keyword>
<evidence type="ECO:0000256" key="1">
    <source>
        <dbReference type="SAM" id="MobiDB-lite"/>
    </source>
</evidence>
<evidence type="ECO:0000313" key="3">
    <source>
        <dbReference type="Proteomes" id="UP000826656"/>
    </source>
</evidence>
<proteinExistence type="predicted"/>
<feature type="region of interest" description="Disordered" evidence="1">
    <location>
        <begin position="155"/>
        <end position="174"/>
    </location>
</feature>
<comment type="caution">
    <text evidence="2">The sequence shown here is derived from an EMBL/GenBank/DDBJ whole genome shotgun (WGS) entry which is preliminary data.</text>
</comment>
<organism evidence="2 3">
    <name type="scientific">Solanum tuberosum</name>
    <name type="common">Potato</name>
    <dbReference type="NCBI Taxonomy" id="4113"/>
    <lineage>
        <taxon>Eukaryota</taxon>
        <taxon>Viridiplantae</taxon>
        <taxon>Streptophyta</taxon>
        <taxon>Embryophyta</taxon>
        <taxon>Tracheophyta</taxon>
        <taxon>Spermatophyta</taxon>
        <taxon>Magnoliopsida</taxon>
        <taxon>eudicotyledons</taxon>
        <taxon>Gunneridae</taxon>
        <taxon>Pentapetalae</taxon>
        <taxon>asterids</taxon>
        <taxon>lamiids</taxon>
        <taxon>Solanales</taxon>
        <taxon>Solanaceae</taxon>
        <taxon>Solanoideae</taxon>
        <taxon>Solaneae</taxon>
        <taxon>Solanum</taxon>
    </lineage>
</organism>
<sequence length="242" mass="28171">MDIDYAIRKDEPPSNEIYTQDEIVLHEQWERSNRLSVMFIKTKISTSIRGFVEQYNNVKTLLKAIDEQFETSDEALANTLIMKFSSMKLTSVRGVCEHIMKMRDLAAQIKILEYGPFKISYNTHKDKWFTNELMAMCVQHEGQLLMETGESAFTTTQGKKTNHANKRSKEKAPLETDIKKESKCHFCRKKGHITYDCVKFQQWLVKKGIFISLVSYEANMIDVNHNTWWIDSASTIHIMNSL</sequence>
<dbReference type="Proteomes" id="UP000826656">
    <property type="component" value="Unassembled WGS sequence"/>
</dbReference>